<protein>
    <submittedName>
        <fullName evidence="1">Uncharacterized protein</fullName>
    </submittedName>
</protein>
<accession>A0ABU5L7B2</accession>
<sequence length="210" mass="24119">MYYKNSQEAIYGLSTSLIKETMIRSNCKTQNILIHGKSTYIDALNIYGRITDFKELDQIKSDMQFDTVISDFELLFSEDTNSELMKYKMLLKERSLLIINSLSANLHELTNAFIIAQQNIEKCAYNIFVQMPSCSSLVYAATSLGFSEIVSYTEHIQIDYSSFKKMLMDIEWLLKKPLKEDLIKEAEKSYKGSCSILFEVSILSSTGHRC</sequence>
<organism evidence="1 2">
    <name type="scientific">Candidatus Cyrtobacter comes</name>
    <dbReference type="NCBI Taxonomy" id="675776"/>
    <lineage>
        <taxon>Bacteria</taxon>
        <taxon>Pseudomonadati</taxon>
        <taxon>Pseudomonadota</taxon>
        <taxon>Alphaproteobacteria</taxon>
        <taxon>Rickettsiales</taxon>
        <taxon>Candidatus Midichloriaceae</taxon>
        <taxon>Candidatus Cyrtobacter</taxon>
    </lineage>
</organism>
<name>A0ABU5L7B2_9RICK</name>
<comment type="caution">
    <text evidence="1">The sequence shown here is derived from an EMBL/GenBank/DDBJ whole genome shotgun (WGS) entry which is preliminary data.</text>
</comment>
<gene>
    <name evidence="1" type="ORF">Cyrtocomes_00380</name>
</gene>
<evidence type="ECO:0000313" key="1">
    <source>
        <dbReference type="EMBL" id="MDZ5762014.1"/>
    </source>
</evidence>
<dbReference type="RefSeq" id="WP_322497506.1">
    <property type="nucleotide sequence ID" value="NZ_JARGYT010000015.1"/>
</dbReference>
<proteinExistence type="predicted"/>
<keyword evidence="2" id="KW-1185">Reference proteome</keyword>
<dbReference type="Proteomes" id="UP001293791">
    <property type="component" value="Unassembled WGS sequence"/>
</dbReference>
<evidence type="ECO:0000313" key="2">
    <source>
        <dbReference type="Proteomes" id="UP001293791"/>
    </source>
</evidence>
<dbReference type="EMBL" id="JARGYT010000015">
    <property type="protein sequence ID" value="MDZ5762014.1"/>
    <property type="molecule type" value="Genomic_DNA"/>
</dbReference>
<reference evidence="1 2" key="1">
    <citation type="submission" date="2023-02" db="EMBL/GenBank/DDBJ databases">
        <title>Host association and intracellularity evolved multiple times independently in the Rickettsiales.</title>
        <authorList>
            <person name="Castelli M."/>
            <person name="Nardi T."/>
            <person name="Gammuto L."/>
            <person name="Bellinzona G."/>
            <person name="Sabaneyeva E."/>
            <person name="Potekhin A."/>
            <person name="Serra V."/>
            <person name="Petroni G."/>
            <person name="Sassera D."/>
        </authorList>
    </citation>
    <scope>NUCLEOTIDE SEQUENCE [LARGE SCALE GENOMIC DNA]</scope>
    <source>
        <strain evidence="1 2">BOD18</strain>
    </source>
</reference>